<name>X6NL82_RETFI</name>
<accession>X6NL82</accession>
<keyword evidence="2" id="KW-1185">Reference proteome</keyword>
<dbReference type="EMBL" id="ASPP01007661">
    <property type="protein sequence ID" value="ETO26751.1"/>
    <property type="molecule type" value="Genomic_DNA"/>
</dbReference>
<evidence type="ECO:0000313" key="1">
    <source>
        <dbReference type="EMBL" id="ETO26751.1"/>
    </source>
</evidence>
<comment type="caution">
    <text evidence="1">The sequence shown here is derived from an EMBL/GenBank/DDBJ whole genome shotgun (WGS) entry which is preliminary data.</text>
</comment>
<proteinExistence type="predicted"/>
<sequence length="173" mass="20646">MYIIYIICRNNSTLKQAFSNFVALIIFASSINCQNDNWKKYTQLGHSKFENFFKMKKYCKIINSDTKTLKEEKKLKNKINNLTKDLLVSLPNNDINLRCMISSDKIKLIDKKSLKRQSQIMTMLEMKYCNQIRNKNFKVHKETLIFFQQMIYKEVESVQVFAIMKTLFVHFQN</sequence>
<organism evidence="1 2">
    <name type="scientific">Reticulomyxa filosa</name>
    <dbReference type="NCBI Taxonomy" id="46433"/>
    <lineage>
        <taxon>Eukaryota</taxon>
        <taxon>Sar</taxon>
        <taxon>Rhizaria</taxon>
        <taxon>Retaria</taxon>
        <taxon>Foraminifera</taxon>
        <taxon>Monothalamids</taxon>
        <taxon>Reticulomyxidae</taxon>
        <taxon>Reticulomyxa</taxon>
    </lineage>
</organism>
<dbReference type="Proteomes" id="UP000023152">
    <property type="component" value="Unassembled WGS sequence"/>
</dbReference>
<protein>
    <submittedName>
        <fullName evidence="1">Uncharacterized protein</fullName>
    </submittedName>
</protein>
<reference evidence="1 2" key="1">
    <citation type="journal article" date="2013" name="Curr. Biol.">
        <title>The Genome of the Foraminiferan Reticulomyxa filosa.</title>
        <authorList>
            <person name="Glockner G."/>
            <person name="Hulsmann N."/>
            <person name="Schleicher M."/>
            <person name="Noegel A.A."/>
            <person name="Eichinger L."/>
            <person name="Gallinger C."/>
            <person name="Pawlowski J."/>
            <person name="Sierra R."/>
            <person name="Euteneuer U."/>
            <person name="Pillet L."/>
            <person name="Moustafa A."/>
            <person name="Platzer M."/>
            <person name="Groth M."/>
            <person name="Szafranski K."/>
            <person name="Schliwa M."/>
        </authorList>
    </citation>
    <scope>NUCLEOTIDE SEQUENCE [LARGE SCALE GENOMIC DNA]</scope>
</reference>
<gene>
    <name evidence="1" type="ORF">RFI_10382</name>
</gene>
<evidence type="ECO:0000313" key="2">
    <source>
        <dbReference type="Proteomes" id="UP000023152"/>
    </source>
</evidence>
<dbReference type="AlphaFoldDB" id="X6NL82"/>